<reference evidence="2" key="1">
    <citation type="submission" date="2022-01" db="EMBL/GenBank/DDBJ databases">
        <authorList>
            <person name="Jo J.-H."/>
            <person name="Im W.-T."/>
        </authorList>
    </citation>
    <scope>NUCLEOTIDE SEQUENCE</scope>
    <source>
        <strain evidence="2">XY25</strain>
    </source>
</reference>
<evidence type="ECO:0000259" key="1">
    <source>
        <dbReference type="PROSITE" id="PS51833"/>
    </source>
</evidence>
<gene>
    <name evidence="2" type="ORF">LZ012_07695</name>
</gene>
<organism evidence="2 3">
    <name type="scientific">Dechloromonas hankyongensis</name>
    <dbReference type="NCBI Taxonomy" id="2908002"/>
    <lineage>
        <taxon>Bacteria</taxon>
        <taxon>Pseudomonadati</taxon>
        <taxon>Pseudomonadota</taxon>
        <taxon>Betaproteobacteria</taxon>
        <taxon>Rhodocyclales</taxon>
        <taxon>Azonexaceae</taxon>
        <taxon>Dechloromonas</taxon>
    </lineage>
</organism>
<dbReference type="InterPro" id="IPR013976">
    <property type="entry name" value="HDOD"/>
</dbReference>
<dbReference type="Proteomes" id="UP001165384">
    <property type="component" value="Unassembled WGS sequence"/>
</dbReference>
<dbReference type="RefSeq" id="WP_275709252.1">
    <property type="nucleotide sequence ID" value="NZ_JAKLTN010000001.1"/>
</dbReference>
<accession>A0ABS9K1G9</accession>
<dbReference type="Pfam" id="PF08668">
    <property type="entry name" value="HDOD"/>
    <property type="match status" value="1"/>
</dbReference>
<dbReference type="PANTHER" id="PTHR33525">
    <property type="match status" value="1"/>
</dbReference>
<evidence type="ECO:0000313" key="3">
    <source>
        <dbReference type="Proteomes" id="UP001165384"/>
    </source>
</evidence>
<dbReference type="EMBL" id="JAKLTN010000001">
    <property type="protein sequence ID" value="MCG2576875.1"/>
    <property type="molecule type" value="Genomic_DNA"/>
</dbReference>
<dbReference type="InterPro" id="IPR006675">
    <property type="entry name" value="HDIG_dom"/>
</dbReference>
<feature type="domain" description="HDOD" evidence="1">
    <location>
        <begin position="18"/>
        <end position="208"/>
    </location>
</feature>
<dbReference type="CDD" id="cd00077">
    <property type="entry name" value="HDc"/>
    <property type="match status" value="1"/>
</dbReference>
<sequence length="275" mass="29968">MLSQANLAADAAKLAGTLPPFPQVVLQLLDMLRDEDTSLEALARLARNDPVITSGILATANRIRRVHLQSEIYDPFIGASLIGVNQLRRIVVESALNKFLANQKGADFLLQHSRAVAIVAQELAALCGVSPEKAFVAGILHDIGQLCFHVLDADAFQEVYRLSAIDGRLLEHEAAIFGVDHAMLGGELTRHWGLPDDFVSAIAEHHDGTTVSSPLQAVINVAESLTRALDIPPSPKNRLTRLNAAAVHSLQIAWDSEEMRDCYGRCRARFRQAGF</sequence>
<name>A0ABS9K1G9_9RHOO</name>
<dbReference type="InterPro" id="IPR052340">
    <property type="entry name" value="RNase_Y/CdgJ"/>
</dbReference>
<dbReference type="NCBIfam" id="TIGR00277">
    <property type="entry name" value="HDIG"/>
    <property type="match status" value="1"/>
</dbReference>
<dbReference type="PROSITE" id="PS51833">
    <property type="entry name" value="HDOD"/>
    <property type="match status" value="1"/>
</dbReference>
<keyword evidence="3" id="KW-1185">Reference proteome</keyword>
<protein>
    <submittedName>
        <fullName evidence="2">HDOD domain-containing protein</fullName>
    </submittedName>
</protein>
<evidence type="ECO:0000313" key="2">
    <source>
        <dbReference type="EMBL" id="MCG2576875.1"/>
    </source>
</evidence>
<dbReference type="PANTHER" id="PTHR33525:SF3">
    <property type="entry name" value="RIBONUCLEASE Y"/>
    <property type="match status" value="1"/>
</dbReference>
<comment type="caution">
    <text evidence="2">The sequence shown here is derived from an EMBL/GenBank/DDBJ whole genome shotgun (WGS) entry which is preliminary data.</text>
</comment>
<dbReference type="InterPro" id="IPR003607">
    <property type="entry name" value="HD/PDEase_dom"/>
</dbReference>
<dbReference type="SMART" id="SM00471">
    <property type="entry name" value="HDc"/>
    <property type="match status" value="1"/>
</dbReference>
<dbReference type="SUPFAM" id="SSF109604">
    <property type="entry name" value="HD-domain/PDEase-like"/>
    <property type="match status" value="1"/>
</dbReference>
<proteinExistence type="predicted"/>
<dbReference type="Gene3D" id="1.10.3210.10">
    <property type="entry name" value="Hypothetical protein af1432"/>
    <property type="match status" value="1"/>
</dbReference>